<dbReference type="RefSeq" id="WP_163966539.1">
    <property type="nucleotide sequence ID" value="NZ_JAAGNX010000003.1"/>
</dbReference>
<comment type="caution">
    <text evidence="1">The sequence shown here is derived from an EMBL/GenBank/DDBJ whole genome shotgun (WGS) entry which is preliminary data.</text>
</comment>
<keyword evidence="2" id="KW-1185">Reference proteome</keyword>
<accession>A0A6B2M6F3</accession>
<evidence type="ECO:0008006" key="3">
    <source>
        <dbReference type="Google" id="ProtNLM"/>
    </source>
</evidence>
<evidence type="ECO:0000313" key="2">
    <source>
        <dbReference type="Proteomes" id="UP000478417"/>
    </source>
</evidence>
<gene>
    <name evidence="1" type="ORF">G0Q06_12360</name>
</gene>
<evidence type="ECO:0000313" key="1">
    <source>
        <dbReference type="EMBL" id="NDV63250.1"/>
    </source>
</evidence>
<proteinExistence type="predicted"/>
<organism evidence="1 2">
    <name type="scientific">Oceanipulchritudo coccoides</name>
    <dbReference type="NCBI Taxonomy" id="2706888"/>
    <lineage>
        <taxon>Bacteria</taxon>
        <taxon>Pseudomonadati</taxon>
        <taxon>Verrucomicrobiota</taxon>
        <taxon>Opitutia</taxon>
        <taxon>Puniceicoccales</taxon>
        <taxon>Oceanipulchritudinaceae</taxon>
        <taxon>Oceanipulchritudo</taxon>
    </lineage>
</organism>
<dbReference type="AlphaFoldDB" id="A0A6B2M6F3"/>
<name>A0A6B2M6F3_9BACT</name>
<reference evidence="1 2" key="1">
    <citation type="submission" date="2020-02" db="EMBL/GenBank/DDBJ databases">
        <title>Albibacoteraceae fam. nov., the first described family within the subdivision 4 Verrucomicrobia.</title>
        <authorList>
            <person name="Xi F."/>
        </authorList>
    </citation>
    <scope>NUCLEOTIDE SEQUENCE [LARGE SCALE GENOMIC DNA]</scope>
    <source>
        <strain evidence="1 2">CK1056</strain>
    </source>
</reference>
<dbReference type="EMBL" id="JAAGNX010000003">
    <property type="protein sequence ID" value="NDV63250.1"/>
    <property type="molecule type" value="Genomic_DNA"/>
</dbReference>
<dbReference type="Proteomes" id="UP000478417">
    <property type="component" value="Unassembled WGS sequence"/>
</dbReference>
<sequence>MIRSFPGLWRSPIAVLSVVAGLFSSLVLLGQMVPDAPIQHFRLPMFGENGYKSWELRGLKGSYLSDSEALVEGLELVVFSGDEFVFEETSIRSPKATIYLKEARAEGDSSLFVLGPGYEIQGRNWTWEGSKRKITVRESVRVSFSGTVDILD</sequence>
<protein>
    <recommendedName>
        <fullName evidence="3">LPS export ABC transporter periplasmic protein LptC</fullName>
    </recommendedName>
</protein>